<organism evidence="1">
    <name type="scientific">bioreactor metagenome</name>
    <dbReference type="NCBI Taxonomy" id="1076179"/>
    <lineage>
        <taxon>unclassified sequences</taxon>
        <taxon>metagenomes</taxon>
        <taxon>ecological metagenomes</taxon>
    </lineage>
</organism>
<dbReference type="AlphaFoldDB" id="A0A645GCY3"/>
<protein>
    <submittedName>
        <fullName evidence="1">Uncharacterized protein</fullName>
    </submittedName>
</protein>
<evidence type="ECO:0000313" key="1">
    <source>
        <dbReference type="EMBL" id="MPN21703.1"/>
    </source>
</evidence>
<sequence>MQPGREGTGVVLGQHADEALDRAELGRVDHHRLGRVPVRAGVGQPEPGRLVEVVLDGRHLPGASDGVLGLNGDLRAVIGGTTGIVDDNKPGFVGDFGQDLGRGLPLLVGADELVLLLADLVAGRQLERDIGQAEVLQQAEDETQQVPHLVRGLFGGAVRVRIVLGDGPDAGQSLHHTGLLVAVDGAELE</sequence>
<name>A0A645GCY3_9ZZZZ</name>
<proteinExistence type="predicted"/>
<accession>A0A645GCY3</accession>
<comment type="caution">
    <text evidence="1">The sequence shown here is derived from an EMBL/GenBank/DDBJ whole genome shotgun (WGS) entry which is preliminary data.</text>
</comment>
<gene>
    <name evidence="1" type="ORF">SDC9_169083</name>
</gene>
<reference evidence="1" key="1">
    <citation type="submission" date="2019-08" db="EMBL/GenBank/DDBJ databases">
        <authorList>
            <person name="Kucharzyk K."/>
            <person name="Murdoch R.W."/>
            <person name="Higgins S."/>
            <person name="Loffler F."/>
        </authorList>
    </citation>
    <scope>NUCLEOTIDE SEQUENCE</scope>
</reference>
<dbReference type="EMBL" id="VSSQ01069735">
    <property type="protein sequence ID" value="MPN21703.1"/>
    <property type="molecule type" value="Genomic_DNA"/>
</dbReference>